<reference evidence="1 2" key="1">
    <citation type="submission" date="2014-04" db="EMBL/GenBank/DDBJ databases">
        <authorList>
            <consortium name="DOE Joint Genome Institute"/>
            <person name="Kuo A."/>
            <person name="Kohler A."/>
            <person name="Costa M.D."/>
            <person name="Nagy L.G."/>
            <person name="Floudas D."/>
            <person name="Copeland A."/>
            <person name="Barry K.W."/>
            <person name="Cichocki N."/>
            <person name="Veneault-Fourrey C."/>
            <person name="LaButti K."/>
            <person name="Lindquist E.A."/>
            <person name="Lipzen A."/>
            <person name="Lundell T."/>
            <person name="Morin E."/>
            <person name="Murat C."/>
            <person name="Sun H."/>
            <person name="Tunlid A."/>
            <person name="Henrissat B."/>
            <person name="Grigoriev I.V."/>
            <person name="Hibbett D.S."/>
            <person name="Martin F."/>
            <person name="Nordberg H.P."/>
            <person name="Cantor M.N."/>
            <person name="Hua S.X."/>
        </authorList>
    </citation>
    <scope>NUCLEOTIDE SEQUENCE [LARGE SCALE GENOMIC DNA]</scope>
    <source>
        <strain evidence="1 2">Marx 270</strain>
    </source>
</reference>
<name>A0A0C3P590_PISTI</name>
<organism evidence="1 2">
    <name type="scientific">Pisolithus tinctorius Marx 270</name>
    <dbReference type="NCBI Taxonomy" id="870435"/>
    <lineage>
        <taxon>Eukaryota</taxon>
        <taxon>Fungi</taxon>
        <taxon>Dikarya</taxon>
        <taxon>Basidiomycota</taxon>
        <taxon>Agaricomycotina</taxon>
        <taxon>Agaricomycetes</taxon>
        <taxon>Agaricomycetidae</taxon>
        <taxon>Boletales</taxon>
        <taxon>Sclerodermatineae</taxon>
        <taxon>Pisolithaceae</taxon>
        <taxon>Pisolithus</taxon>
    </lineage>
</organism>
<proteinExistence type="predicted"/>
<gene>
    <name evidence="1" type="ORF">M404DRAFT_148000</name>
</gene>
<dbReference type="OrthoDB" id="445712at2759"/>
<dbReference type="STRING" id="870435.A0A0C3P590"/>
<evidence type="ECO:0000313" key="2">
    <source>
        <dbReference type="Proteomes" id="UP000054217"/>
    </source>
</evidence>
<reference evidence="2" key="2">
    <citation type="submission" date="2015-01" db="EMBL/GenBank/DDBJ databases">
        <title>Evolutionary Origins and Diversification of the Mycorrhizal Mutualists.</title>
        <authorList>
            <consortium name="DOE Joint Genome Institute"/>
            <consortium name="Mycorrhizal Genomics Consortium"/>
            <person name="Kohler A."/>
            <person name="Kuo A."/>
            <person name="Nagy L.G."/>
            <person name="Floudas D."/>
            <person name="Copeland A."/>
            <person name="Barry K.W."/>
            <person name="Cichocki N."/>
            <person name="Veneault-Fourrey C."/>
            <person name="LaButti K."/>
            <person name="Lindquist E.A."/>
            <person name="Lipzen A."/>
            <person name="Lundell T."/>
            <person name="Morin E."/>
            <person name="Murat C."/>
            <person name="Riley R."/>
            <person name="Ohm R."/>
            <person name="Sun H."/>
            <person name="Tunlid A."/>
            <person name="Henrissat B."/>
            <person name="Grigoriev I.V."/>
            <person name="Hibbett D.S."/>
            <person name="Martin F."/>
        </authorList>
    </citation>
    <scope>NUCLEOTIDE SEQUENCE [LARGE SCALE GENOMIC DNA]</scope>
    <source>
        <strain evidence="2">Marx 270</strain>
    </source>
</reference>
<sequence>MAPQIREQIDLTDAEDRLCALLDEFTGHLEKEKGVRTTCRISGGWVRDKVNLFLSFFFSHKTSFGGKQNGSDVWNLSCSFTSY</sequence>
<dbReference type="InParanoid" id="A0A0C3P590"/>
<keyword evidence="2" id="KW-1185">Reference proteome</keyword>
<protein>
    <submittedName>
        <fullName evidence="1">Uncharacterized protein</fullName>
    </submittedName>
</protein>
<evidence type="ECO:0000313" key="1">
    <source>
        <dbReference type="EMBL" id="KIO02449.1"/>
    </source>
</evidence>
<accession>A0A0C3P590</accession>
<dbReference type="HOGENOM" id="CLU_193975_0_0_1"/>
<dbReference type="AlphaFoldDB" id="A0A0C3P590"/>
<dbReference type="Proteomes" id="UP000054217">
    <property type="component" value="Unassembled WGS sequence"/>
</dbReference>
<dbReference type="EMBL" id="KN831982">
    <property type="protein sequence ID" value="KIO02449.1"/>
    <property type="molecule type" value="Genomic_DNA"/>
</dbReference>